<comment type="similarity">
    <text evidence="2 14">Belongs to the TorC/TorY family.</text>
</comment>
<dbReference type="AlphaFoldDB" id="A0A263HCF7"/>
<feature type="binding site" description="axial binding residue" evidence="16">
    <location>
        <position position="50"/>
    </location>
    <ligand>
        <name>heme</name>
        <dbReference type="ChEBI" id="CHEBI:30413"/>
        <label>1</label>
    </ligand>
    <ligandPart>
        <name>Fe</name>
        <dbReference type="ChEBI" id="CHEBI:18248"/>
    </ligandPart>
</feature>
<feature type="binding site" description="covalent" evidence="15">
    <location>
        <position position="75"/>
    </location>
    <ligand>
        <name>heme</name>
        <dbReference type="ChEBI" id="CHEBI:30413"/>
        <label>2</label>
    </ligand>
</feature>
<dbReference type="EMBL" id="NLFK01000004">
    <property type="protein sequence ID" value="OZN25153.1"/>
    <property type="molecule type" value="Genomic_DNA"/>
</dbReference>
<feature type="binding site" description="covalent" evidence="15">
    <location>
        <position position="138"/>
    </location>
    <ligand>
        <name>heme</name>
        <dbReference type="ChEBI" id="CHEBI:30413"/>
        <label>3</label>
    </ligand>
</feature>
<dbReference type="Proteomes" id="UP000254507">
    <property type="component" value="Unassembled WGS sequence"/>
</dbReference>
<protein>
    <recommendedName>
        <fullName evidence="14">Cytochrome c-type protein</fullName>
    </recommendedName>
</protein>
<evidence type="ECO:0000256" key="9">
    <source>
        <dbReference type="ARBA" id="ARBA00022723"/>
    </source>
</evidence>
<evidence type="ECO:0000256" key="14">
    <source>
        <dbReference type="PIRNR" id="PIRNR000014"/>
    </source>
</evidence>
<evidence type="ECO:0000256" key="6">
    <source>
        <dbReference type="ARBA" id="ARBA00022519"/>
    </source>
</evidence>
<evidence type="ECO:0000256" key="15">
    <source>
        <dbReference type="PIRSR" id="PIRSR000014-1"/>
    </source>
</evidence>
<dbReference type="PANTHER" id="PTHR30333">
    <property type="entry name" value="CYTOCHROME C-TYPE PROTEIN"/>
    <property type="match status" value="1"/>
</dbReference>
<dbReference type="OrthoDB" id="9782159at2"/>
<feature type="domain" description="NapC/NirT cytochrome c N-terminal" evidence="18">
    <location>
        <begin position="16"/>
        <end position="180"/>
    </location>
</feature>
<comment type="PTM">
    <text evidence="15">Binds 5 heme groups per subunit.</text>
</comment>
<evidence type="ECO:0000256" key="11">
    <source>
        <dbReference type="ARBA" id="ARBA00022989"/>
    </source>
</evidence>
<feature type="binding site" description="covalent" evidence="15">
    <location>
        <position position="333"/>
    </location>
    <ligand>
        <name>heme</name>
        <dbReference type="ChEBI" id="CHEBI:30413"/>
        <label>5</label>
    </ligand>
</feature>
<evidence type="ECO:0000313" key="21">
    <source>
        <dbReference type="Proteomes" id="UP000215738"/>
    </source>
</evidence>
<dbReference type="GO" id="GO:0009055">
    <property type="term" value="F:electron transfer activity"/>
    <property type="evidence" value="ECO:0007669"/>
    <property type="project" value="UniProtKB-UniRule"/>
</dbReference>
<evidence type="ECO:0000256" key="5">
    <source>
        <dbReference type="ARBA" id="ARBA00022475"/>
    </source>
</evidence>
<sequence length="394" mass="44657">MKIIQTIKRIFFTKKFAALLLAAIVGAAGWQLFNDGLEYTSQEEFCVSCHSMQQPQQELKQTVHWSNAKGVTATCADCHLPHDKLNKYIRKVQALKEVYAEMTGKFAGEGEFDKHRLEMAEREWARMSANGSKECKTCHNYQRMDFTKMSASARNAMKPAAERDQSCIDCHKGIAHHLPKATKNTDMGTPSKFEHLVVNSLTPAKNYYTKSKVELFADEAMTQNIGNLETAVPVTFVKAGEKADLIELKMWRKAKGFGRIWYNDFGKNITDAILSKAFMSSTPQFEVIESKDDPITGLTWQNVKMQAWIAKSNLIENISAVWEDAENSYKTQCSTCHRQPEVTHFDSNTWIGLFKGMVGFTNMNKGTANEVLRYLQMHSSDFNSHAENMPSENK</sequence>
<keyword evidence="5 14" id="KW-1003">Cell membrane</keyword>
<dbReference type="FunCoup" id="A0A263HCF7">
    <property type="interactions" value="67"/>
</dbReference>
<dbReference type="RefSeq" id="WP_094946239.1">
    <property type="nucleotide sequence ID" value="NZ_NLFK01000004.1"/>
</dbReference>
<dbReference type="PANTHER" id="PTHR30333:SF1">
    <property type="entry name" value="CYTOCHROME C-TYPE PROTEIN NAPC"/>
    <property type="match status" value="1"/>
</dbReference>
<dbReference type="Pfam" id="PF03264">
    <property type="entry name" value="Cytochrom_NNT"/>
    <property type="match status" value="1"/>
</dbReference>
<feature type="binding site" description="covalent" evidence="15">
    <location>
        <position position="167"/>
    </location>
    <ligand>
        <name>heme</name>
        <dbReference type="ChEBI" id="CHEBI:30413"/>
        <label>4</label>
    </ligand>
</feature>
<evidence type="ECO:0000256" key="7">
    <source>
        <dbReference type="ARBA" id="ARBA00022617"/>
    </source>
</evidence>
<feature type="signal peptide" evidence="17">
    <location>
        <begin position="1"/>
        <end position="27"/>
    </location>
</feature>
<keyword evidence="21" id="KW-1185">Reference proteome</keyword>
<accession>A0A263HCF7</accession>
<keyword evidence="11" id="KW-1133">Transmembrane helix</keyword>
<keyword evidence="4 14" id="KW-0813">Transport</keyword>
<dbReference type="GO" id="GO:0005886">
    <property type="term" value="C:plasma membrane"/>
    <property type="evidence" value="ECO:0007669"/>
    <property type="project" value="UniProtKB-SubCell"/>
</dbReference>
<evidence type="ECO:0000313" key="19">
    <source>
        <dbReference type="EMBL" id="OZN25153.1"/>
    </source>
</evidence>
<feature type="binding site" description="covalent" evidence="15">
    <location>
        <position position="78"/>
    </location>
    <ligand>
        <name>heme</name>
        <dbReference type="ChEBI" id="CHEBI:30413"/>
        <label>2</label>
    </ligand>
</feature>
<dbReference type="InterPro" id="IPR005126">
    <property type="entry name" value="NapC/NirT_cyt_c_N"/>
</dbReference>
<keyword evidence="7 14" id="KW-0349">Heme</keyword>
<evidence type="ECO:0000313" key="20">
    <source>
        <dbReference type="EMBL" id="SUU33917.1"/>
    </source>
</evidence>
<feature type="binding site" description="covalent" evidence="15">
    <location>
        <position position="49"/>
    </location>
    <ligand>
        <name>heme</name>
        <dbReference type="ChEBI" id="CHEBI:30413"/>
        <label>1</label>
    </ligand>
</feature>
<dbReference type="GO" id="GO:0009276">
    <property type="term" value="C:Gram-negative-bacterium-type cell wall"/>
    <property type="evidence" value="ECO:0007669"/>
    <property type="project" value="UniProtKB-UniRule"/>
</dbReference>
<feature type="binding site" description="covalent" evidence="15">
    <location>
        <position position="336"/>
    </location>
    <ligand>
        <name>heme</name>
        <dbReference type="ChEBI" id="CHEBI:30413"/>
        <label>5</label>
    </ligand>
</feature>
<dbReference type="InterPro" id="IPR009154">
    <property type="entry name" value="Membr-bd_4haem_cyt_TorC"/>
</dbReference>
<feature type="binding site" description="axial binding residue" evidence="16">
    <location>
        <position position="337"/>
    </location>
    <ligand>
        <name>heme</name>
        <dbReference type="ChEBI" id="CHEBI:30413"/>
        <label>5</label>
    </ligand>
    <ligandPart>
        <name>Fe</name>
        <dbReference type="ChEBI" id="CHEBI:18248"/>
    </ligandPart>
</feature>
<feature type="binding site" description="axial binding residue" evidence="16">
    <location>
        <position position="171"/>
    </location>
    <ligand>
        <name>heme</name>
        <dbReference type="ChEBI" id="CHEBI:30413"/>
        <label>4</label>
    </ligand>
    <ligandPart>
        <name>Fe</name>
        <dbReference type="ChEBI" id="CHEBI:18248"/>
    </ligandPart>
</feature>
<evidence type="ECO:0000256" key="1">
    <source>
        <dbReference type="ARBA" id="ARBA00004249"/>
    </source>
</evidence>
<dbReference type="Gene3D" id="1.10.3820.10">
    <property type="entry name" value="Di-heme elbow motif domain"/>
    <property type="match status" value="1"/>
</dbReference>
<reference evidence="20 22" key="2">
    <citation type="submission" date="2018-06" db="EMBL/GenBank/DDBJ databases">
        <authorList>
            <consortium name="Pathogen Informatics"/>
            <person name="Doyle S."/>
        </authorList>
    </citation>
    <scope>NUCLEOTIDE SEQUENCE [LARGE SCALE GENOMIC DNA]</scope>
    <source>
        <strain evidence="20 22">NCTC10851</strain>
    </source>
</reference>
<evidence type="ECO:0000256" key="12">
    <source>
        <dbReference type="ARBA" id="ARBA00023004"/>
    </source>
</evidence>
<proteinExistence type="inferred from homology"/>
<keyword evidence="13 14" id="KW-0472">Membrane</keyword>
<evidence type="ECO:0000256" key="4">
    <source>
        <dbReference type="ARBA" id="ARBA00022448"/>
    </source>
</evidence>
<comment type="similarity">
    <text evidence="3">Belongs to the NapC/NirT/NrfH family.</text>
</comment>
<evidence type="ECO:0000313" key="22">
    <source>
        <dbReference type="Proteomes" id="UP000254507"/>
    </source>
</evidence>
<evidence type="ECO:0000256" key="8">
    <source>
        <dbReference type="ARBA" id="ARBA00022692"/>
    </source>
</evidence>
<dbReference type="FunFam" id="1.10.3820.10:FF:000001">
    <property type="entry name" value="Cytochrome c-type protein"/>
    <property type="match status" value="1"/>
</dbReference>
<dbReference type="NCBIfam" id="TIGR02162">
    <property type="entry name" value="torC"/>
    <property type="match status" value="1"/>
</dbReference>
<dbReference type="GO" id="GO:0020037">
    <property type="term" value="F:heme binding"/>
    <property type="evidence" value="ECO:0007669"/>
    <property type="project" value="UniProtKB-UniRule"/>
</dbReference>
<keyword evidence="9 14" id="KW-0479">Metal-binding</keyword>
<evidence type="ECO:0000256" key="2">
    <source>
        <dbReference type="ARBA" id="ARBA00006417"/>
    </source>
</evidence>
<evidence type="ECO:0000259" key="18">
    <source>
        <dbReference type="Pfam" id="PF03264"/>
    </source>
</evidence>
<evidence type="ECO:0000256" key="10">
    <source>
        <dbReference type="ARBA" id="ARBA00022982"/>
    </source>
</evidence>
<feature type="binding site" description="axial binding residue" evidence="16">
    <location>
        <position position="79"/>
    </location>
    <ligand>
        <name>heme</name>
        <dbReference type="ChEBI" id="CHEBI:30413"/>
        <label>2</label>
    </ligand>
    <ligandPart>
        <name>Fe</name>
        <dbReference type="ChEBI" id="CHEBI:18248"/>
    </ligandPart>
</feature>
<organism evidence="20 22">
    <name type="scientific">Actinobacillus seminis</name>
    <dbReference type="NCBI Taxonomy" id="722"/>
    <lineage>
        <taxon>Bacteria</taxon>
        <taxon>Pseudomonadati</taxon>
        <taxon>Pseudomonadota</taxon>
        <taxon>Gammaproteobacteria</taxon>
        <taxon>Pasteurellales</taxon>
        <taxon>Pasteurellaceae</taxon>
        <taxon>Actinobacillus</taxon>
    </lineage>
</organism>
<feature type="binding site" description="covalent" evidence="15">
    <location>
        <position position="46"/>
    </location>
    <ligand>
        <name>heme</name>
        <dbReference type="ChEBI" id="CHEBI:30413"/>
        <label>1</label>
    </ligand>
</feature>
<dbReference type="SUPFAM" id="SSF48695">
    <property type="entry name" value="Multiheme cytochromes"/>
    <property type="match status" value="1"/>
</dbReference>
<dbReference type="EMBL" id="UFSB01000001">
    <property type="protein sequence ID" value="SUU33917.1"/>
    <property type="molecule type" value="Genomic_DNA"/>
</dbReference>
<dbReference type="InterPro" id="IPR051174">
    <property type="entry name" value="Cytochrome_c-type_ET"/>
</dbReference>
<dbReference type="GO" id="GO:0005506">
    <property type="term" value="F:iron ion binding"/>
    <property type="evidence" value="ECO:0007669"/>
    <property type="project" value="UniProtKB-UniRule"/>
</dbReference>
<comment type="subcellular location">
    <subcellularLocation>
        <location evidence="1">Cell inner membrane</location>
        <topology evidence="1">Single-pass type II membrane protein</topology>
    </subcellularLocation>
</comment>
<dbReference type="PIRSF" id="PIRSF000014">
    <property type="entry name" value="4_hem_cytch_TorC"/>
    <property type="match status" value="1"/>
</dbReference>
<feature type="chain" id="PRO_5044571891" description="Cytochrome c-type protein" evidence="17">
    <location>
        <begin position="28"/>
        <end position="394"/>
    </location>
</feature>
<dbReference type="Proteomes" id="UP000215738">
    <property type="component" value="Unassembled WGS sequence"/>
</dbReference>
<name>A0A263HCF7_9PAST</name>
<keyword evidence="10 14" id="KW-0249">Electron transport</keyword>
<gene>
    <name evidence="20" type="primary">torC2</name>
    <name evidence="19" type="synonym">torC</name>
    <name evidence="19" type="ORF">CFY87_05445</name>
    <name evidence="20" type="ORF">NCTC10851_00069</name>
</gene>
<evidence type="ECO:0000256" key="17">
    <source>
        <dbReference type="SAM" id="SignalP"/>
    </source>
</evidence>
<evidence type="ECO:0000256" key="3">
    <source>
        <dbReference type="ARBA" id="ARBA00007395"/>
    </source>
</evidence>
<feature type="binding site" description="covalent" evidence="15">
    <location>
        <position position="170"/>
    </location>
    <ligand>
        <name>heme</name>
        <dbReference type="ChEBI" id="CHEBI:30413"/>
        <label>4</label>
    </ligand>
</feature>
<keyword evidence="8" id="KW-0812">Transmembrane</keyword>
<keyword evidence="6 14" id="KW-0997">Cell inner membrane</keyword>
<evidence type="ECO:0000256" key="13">
    <source>
        <dbReference type="ARBA" id="ARBA00023136"/>
    </source>
</evidence>
<dbReference type="GO" id="GO:0009061">
    <property type="term" value="P:anaerobic respiration"/>
    <property type="evidence" value="ECO:0007669"/>
    <property type="project" value="TreeGrafter"/>
</dbReference>
<reference evidence="19 21" key="1">
    <citation type="submission" date="2017-07" db="EMBL/GenBank/DDBJ databases">
        <title>Virulence factors identified in Actinobacillus seminis.</title>
        <authorList>
            <person name="Negrete-Abascal E."/>
            <person name="Vaca-Pacheco S."/>
            <person name="Montes-Garcia F."/>
            <person name="Leyto-Gil A.M."/>
            <person name="Fragoso-Garcia E."/>
            <person name="Carvente-Garcia R."/>
            <person name="Perez-Agueros S."/>
            <person name="Castelan-Sanchez H.G."/>
            <person name="Garcia-Molina A."/>
            <person name="Villamar T.E."/>
            <person name="Vazquez-Cruz C."/>
        </authorList>
    </citation>
    <scope>NUCLEOTIDE SEQUENCE [LARGE SCALE GENOMIC DNA]</scope>
    <source>
        <strain evidence="19 21">ATCC 15768</strain>
    </source>
</reference>
<evidence type="ECO:0000256" key="16">
    <source>
        <dbReference type="PIRSR" id="PIRSR000014-2"/>
    </source>
</evidence>
<feature type="binding site" description="covalent" evidence="15">
    <location>
        <position position="135"/>
    </location>
    <ligand>
        <name>heme</name>
        <dbReference type="ChEBI" id="CHEBI:30413"/>
        <label>3</label>
    </ligand>
</feature>
<keyword evidence="12 14" id="KW-0408">Iron</keyword>
<keyword evidence="17" id="KW-0732">Signal</keyword>
<dbReference type="InterPro" id="IPR036280">
    <property type="entry name" value="Multihaem_cyt_sf"/>
</dbReference>
<dbReference type="InterPro" id="IPR038266">
    <property type="entry name" value="NapC/NirT_cytc_sf"/>
</dbReference>
<dbReference type="InParanoid" id="A0A263HCF7"/>
<feature type="binding site" description="axial binding residue" evidence="16">
    <location>
        <position position="139"/>
    </location>
    <ligand>
        <name>heme</name>
        <dbReference type="ChEBI" id="CHEBI:30413"/>
        <label>3</label>
    </ligand>
    <ligandPart>
        <name>Fe</name>
        <dbReference type="ChEBI" id="CHEBI:18248"/>
    </ligandPart>
</feature>